<keyword evidence="6" id="KW-0285">Flavoprotein</keyword>
<evidence type="ECO:0000256" key="11">
    <source>
        <dbReference type="ARBA" id="ARBA00029960"/>
    </source>
</evidence>
<dbReference type="InterPro" id="IPR023465">
    <property type="entry name" value="Riboflavin_kinase_dom_sf"/>
</dbReference>
<evidence type="ECO:0000256" key="10">
    <source>
        <dbReference type="ARBA" id="ARBA00022840"/>
    </source>
</evidence>
<keyword evidence="14" id="KW-1185">Reference proteome</keyword>
<evidence type="ECO:0000313" key="13">
    <source>
        <dbReference type="EMBL" id="GMM33391.1"/>
    </source>
</evidence>
<keyword evidence="7" id="KW-0288">FMN</keyword>
<dbReference type="Pfam" id="PF01687">
    <property type="entry name" value="Flavokinase"/>
    <property type="match status" value="1"/>
</dbReference>
<dbReference type="EC" id="2.7.1.26" evidence="4"/>
<dbReference type="RefSeq" id="XP_064850391.1">
    <property type="nucleotide sequence ID" value="XM_064994319.1"/>
</dbReference>
<gene>
    <name evidence="13" type="ORF">DASC09_007160</name>
</gene>
<evidence type="ECO:0000313" key="14">
    <source>
        <dbReference type="Proteomes" id="UP001360560"/>
    </source>
</evidence>
<evidence type="ECO:0000256" key="4">
    <source>
        <dbReference type="ARBA" id="ARBA00012105"/>
    </source>
</evidence>
<dbReference type="GO" id="GO:0005739">
    <property type="term" value="C:mitochondrion"/>
    <property type="evidence" value="ECO:0007669"/>
    <property type="project" value="TreeGrafter"/>
</dbReference>
<keyword evidence="9" id="KW-0547">Nucleotide-binding</keyword>
<evidence type="ECO:0000256" key="3">
    <source>
        <dbReference type="ARBA" id="ARBA00010108"/>
    </source>
</evidence>
<dbReference type="InterPro" id="IPR015865">
    <property type="entry name" value="Riboflavin_kinase_bac/euk"/>
</dbReference>
<feature type="domain" description="Riboflavin kinase" evidence="12">
    <location>
        <begin position="19"/>
        <end position="177"/>
    </location>
</feature>
<keyword evidence="10" id="KW-0067">ATP-binding</keyword>
<sequence>MNDNMARPIVPIPDVPSEPYPLKEASHIVSGFGRGSSDLGIPTANVPISTLSEEFRSLEPGVYFGFCRLKENKQTELVQPTKGIERKVVFNYGCELNSDQTSTVYPHVMSIGWNPFYNNKEKTAEIHIINKFSSDFYGANINFNILGYIRPELDYTTKEALIEDINIDIKTALKYLEKRGYKDFSEYL</sequence>
<evidence type="ECO:0000256" key="2">
    <source>
        <dbReference type="ARBA" id="ARBA00005201"/>
    </source>
</evidence>
<evidence type="ECO:0000259" key="12">
    <source>
        <dbReference type="SMART" id="SM00904"/>
    </source>
</evidence>
<dbReference type="AlphaFoldDB" id="A0AAV5QFL3"/>
<accession>A0AAV5QFL3</accession>
<dbReference type="EMBL" id="BTFZ01000001">
    <property type="protein sequence ID" value="GMM33391.1"/>
    <property type="molecule type" value="Genomic_DNA"/>
</dbReference>
<evidence type="ECO:0000256" key="7">
    <source>
        <dbReference type="ARBA" id="ARBA00022643"/>
    </source>
</evidence>
<keyword evidence="8" id="KW-0808">Transferase</keyword>
<reference evidence="13 14" key="1">
    <citation type="journal article" date="2023" name="Elife">
        <title>Identification of key yeast species and microbe-microbe interactions impacting larval growth of Drosophila in the wild.</title>
        <authorList>
            <person name="Mure A."/>
            <person name="Sugiura Y."/>
            <person name="Maeda R."/>
            <person name="Honda K."/>
            <person name="Sakurai N."/>
            <person name="Takahashi Y."/>
            <person name="Watada M."/>
            <person name="Katoh T."/>
            <person name="Gotoh A."/>
            <person name="Gotoh Y."/>
            <person name="Taniguchi I."/>
            <person name="Nakamura K."/>
            <person name="Hayashi T."/>
            <person name="Katayama T."/>
            <person name="Uemura T."/>
            <person name="Hattori Y."/>
        </authorList>
    </citation>
    <scope>NUCLEOTIDE SEQUENCE [LARGE SCALE GENOMIC DNA]</scope>
    <source>
        <strain evidence="13 14">SC-9</strain>
    </source>
</reference>
<dbReference type="InterPro" id="IPR023468">
    <property type="entry name" value="Riboflavin_kinase"/>
</dbReference>
<dbReference type="SUPFAM" id="SSF82114">
    <property type="entry name" value="Riboflavin kinase-like"/>
    <property type="match status" value="1"/>
</dbReference>
<dbReference type="PANTHER" id="PTHR22749">
    <property type="entry name" value="RIBOFLAVIN KINASE/FMN ADENYLYLTRANSFERASE"/>
    <property type="match status" value="1"/>
</dbReference>
<dbReference type="GO" id="GO:0009398">
    <property type="term" value="P:FMN biosynthetic process"/>
    <property type="evidence" value="ECO:0007669"/>
    <property type="project" value="TreeGrafter"/>
</dbReference>
<evidence type="ECO:0000256" key="1">
    <source>
        <dbReference type="ARBA" id="ARBA00003572"/>
    </source>
</evidence>
<dbReference type="GO" id="GO:0005524">
    <property type="term" value="F:ATP binding"/>
    <property type="evidence" value="ECO:0007669"/>
    <property type="project" value="UniProtKB-KW"/>
</dbReference>
<dbReference type="GO" id="GO:0009231">
    <property type="term" value="P:riboflavin biosynthetic process"/>
    <property type="evidence" value="ECO:0007669"/>
    <property type="project" value="InterPro"/>
</dbReference>
<keyword evidence="13" id="KW-0418">Kinase</keyword>
<evidence type="ECO:0000256" key="5">
    <source>
        <dbReference type="ARBA" id="ARBA00017394"/>
    </source>
</evidence>
<evidence type="ECO:0000256" key="8">
    <source>
        <dbReference type="ARBA" id="ARBA00022679"/>
    </source>
</evidence>
<comment type="caution">
    <text evidence="13">The sequence shown here is derived from an EMBL/GenBank/DDBJ whole genome shotgun (WGS) entry which is preliminary data.</text>
</comment>
<dbReference type="PANTHER" id="PTHR22749:SF6">
    <property type="entry name" value="RIBOFLAVIN KINASE"/>
    <property type="match status" value="1"/>
</dbReference>
<dbReference type="GO" id="GO:0008531">
    <property type="term" value="F:riboflavin kinase activity"/>
    <property type="evidence" value="ECO:0007669"/>
    <property type="project" value="UniProtKB-EC"/>
</dbReference>
<comment type="similarity">
    <text evidence="3">Belongs to the flavokinase family.</text>
</comment>
<comment type="pathway">
    <text evidence="2">Cofactor biosynthesis; FMN biosynthesis; FMN from riboflavin (ATP route): step 1/1.</text>
</comment>
<proteinExistence type="inferred from homology"/>
<comment type="function">
    <text evidence="1">Catalyzes the phosphorylation of riboflavin (vitamin B2) to form flavin mononucleotide (FMN) coenzyme.</text>
</comment>
<dbReference type="GeneID" id="90071370"/>
<evidence type="ECO:0000256" key="6">
    <source>
        <dbReference type="ARBA" id="ARBA00022630"/>
    </source>
</evidence>
<name>A0AAV5QFL3_9ASCO</name>
<dbReference type="Proteomes" id="UP001360560">
    <property type="component" value="Unassembled WGS sequence"/>
</dbReference>
<organism evidence="13 14">
    <name type="scientific">Saccharomycopsis crataegensis</name>
    <dbReference type="NCBI Taxonomy" id="43959"/>
    <lineage>
        <taxon>Eukaryota</taxon>
        <taxon>Fungi</taxon>
        <taxon>Dikarya</taxon>
        <taxon>Ascomycota</taxon>
        <taxon>Saccharomycotina</taxon>
        <taxon>Saccharomycetes</taxon>
        <taxon>Saccharomycopsidaceae</taxon>
        <taxon>Saccharomycopsis</taxon>
    </lineage>
</organism>
<dbReference type="SMART" id="SM00904">
    <property type="entry name" value="Flavokinase"/>
    <property type="match status" value="1"/>
</dbReference>
<dbReference type="Gene3D" id="2.40.30.30">
    <property type="entry name" value="Riboflavin kinase-like"/>
    <property type="match status" value="1"/>
</dbReference>
<protein>
    <recommendedName>
        <fullName evidence="5">Riboflavin kinase</fullName>
        <ecNumber evidence="4">2.7.1.26</ecNumber>
    </recommendedName>
    <alternativeName>
        <fullName evidence="11">Flavin mononucleotide kinase 1</fullName>
    </alternativeName>
</protein>
<evidence type="ECO:0000256" key="9">
    <source>
        <dbReference type="ARBA" id="ARBA00022741"/>
    </source>
</evidence>